<dbReference type="GO" id="GO:0005829">
    <property type="term" value="C:cytosol"/>
    <property type="evidence" value="ECO:0007669"/>
    <property type="project" value="TreeGrafter"/>
</dbReference>
<dbReference type="Gene3D" id="3.30.460.10">
    <property type="entry name" value="Beta Polymerase, domain 2"/>
    <property type="match status" value="2"/>
</dbReference>
<protein>
    <recommendedName>
        <fullName evidence="7">Bifunctional glutamine synthetase adenylyltransferase/adenylyl-removing enzyme</fullName>
    </recommendedName>
    <alternativeName>
        <fullName evidence="7">ATP:glutamine synthetase adenylyltransferase</fullName>
    </alternativeName>
    <alternativeName>
        <fullName evidence="7">ATase</fullName>
    </alternativeName>
    <domain>
        <recommendedName>
            <fullName evidence="7">Glutamine synthetase adenylyl-L-tyrosine phosphorylase</fullName>
            <ecNumber evidence="7">2.7.7.89</ecNumber>
        </recommendedName>
        <alternativeName>
            <fullName evidence="7">Adenylyl removase</fullName>
            <shortName evidence="7">AR</shortName>
            <shortName evidence="7">AT-N</shortName>
        </alternativeName>
    </domain>
    <domain>
        <recommendedName>
            <fullName evidence="7">Glutamine synthetase adenylyl transferase</fullName>
            <ecNumber evidence="7">2.7.7.42</ecNumber>
        </recommendedName>
        <alternativeName>
            <fullName evidence="7">Adenylyl transferase</fullName>
            <shortName evidence="7">AT</shortName>
            <shortName evidence="7">AT-C</shortName>
        </alternativeName>
    </domain>
</protein>
<accession>A0A1H0PUN8</accession>
<dbReference type="OrthoDB" id="9759366at2"/>
<dbReference type="GO" id="GO:0008882">
    <property type="term" value="F:[glutamate-ammonia-ligase] adenylyltransferase activity"/>
    <property type="evidence" value="ECO:0007669"/>
    <property type="project" value="UniProtKB-UniRule"/>
</dbReference>
<dbReference type="EC" id="2.7.7.89" evidence="7"/>
<comment type="function">
    <text evidence="7">Involved in the regulation of glutamine synthetase GlnA, a key enzyme in the process to assimilate ammonia. When cellular nitrogen levels are high, the C-terminal adenylyl transferase (AT) inactivates GlnA by covalent transfer of an adenylyl group from ATP to specific tyrosine residue of GlnA, thus reducing its activity. Conversely, when nitrogen levels are low, the N-terminal adenylyl removase (AR) activates GlnA by removing the adenylyl group by phosphorolysis, increasing its activity. The regulatory region of GlnE binds the signal transduction protein PII (GlnB) which indicates the nitrogen status of the cell.</text>
</comment>
<dbReference type="HAMAP" id="MF_00802">
    <property type="entry name" value="GlnE"/>
    <property type="match status" value="1"/>
</dbReference>
<dbReference type="GO" id="GO:0016874">
    <property type="term" value="F:ligase activity"/>
    <property type="evidence" value="ECO:0007669"/>
    <property type="project" value="UniProtKB-KW"/>
</dbReference>
<evidence type="ECO:0000256" key="3">
    <source>
        <dbReference type="ARBA" id="ARBA00022741"/>
    </source>
</evidence>
<dbReference type="InterPro" id="IPR013546">
    <property type="entry name" value="PII_UdlTrfase/GS_AdlTrfase"/>
</dbReference>
<feature type="domain" description="PII-uridylyltransferase/Glutamine-synthetase adenylyltransferase" evidence="9">
    <location>
        <begin position="360"/>
        <end position="500"/>
    </location>
</feature>
<dbReference type="GO" id="GO:0047388">
    <property type="term" value="F:[glutamine synthetase]-adenylyl-L-tyrosine phosphorylase activity"/>
    <property type="evidence" value="ECO:0007669"/>
    <property type="project" value="UniProtKB-EC"/>
</dbReference>
<evidence type="ECO:0000259" key="8">
    <source>
        <dbReference type="Pfam" id="PF03710"/>
    </source>
</evidence>
<dbReference type="Proteomes" id="UP000199077">
    <property type="component" value="Chromosome I"/>
</dbReference>
<feature type="region of interest" description="Adenylyl removase" evidence="7">
    <location>
        <begin position="1"/>
        <end position="504"/>
    </location>
</feature>
<dbReference type="GO" id="GO:0000820">
    <property type="term" value="P:regulation of glutamine family amino acid metabolic process"/>
    <property type="evidence" value="ECO:0007669"/>
    <property type="project" value="UniProtKB-UniRule"/>
</dbReference>
<evidence type="ECO:0000256" key="6">
    <source>
        <dbReference type="ARBA" id="ARBA00023268"/>
    </source>
</evidence>
<evidence type="ECO:0000256" key="1">
    <source>
        <dbReference type="ARBA" id="ARBA00022679"/>
    </source>
</evidence>
<evidence type="ECO:0000256" key="7">
    <source>
        <dbReference type="HAMAP-Rule" id="MF_00802"/>
    </source>
</evidence>
<dbReference type="AlphaFoldDB" id="A0A1H0PUN8"/>
<comment type="similarity">
    <text evidence="7">Belongs to the GlnE family.</text>
</comment>
<dbReference type="PANTHER" id="PTHR30621">
    <property type="entry name" value="GLUTAMINE SYNTHETASE ADENYLYLTRANSFERASE"/>
    <property type="match status" value="1"/>
</dbReference>
<dbReference type="InterPro" id="IPR023057">
    <property type="entry name" value="GlnE"/>
</dbReference>
<comment type="catalytic activity">
    <reaction evidence="7">
        <text>[glutamine synthetase]-O(4)-(5'-adenylyl)-L-tyrosine + phosphate = [glutamine synthetase]-L-tyrosine + ADP</text>
        <dbReference type="Rhea" id="RHEA:43716"/>
        <dbReference type="Rhea" id="RHEA-COMP:10660"/>
        <dbReference type="Rhea" id="RHEA-COMP:10661"/>
        <dbReference type="ChEBI" id="CHEBI:43474"/>
        <dbReference type="ChEBI" id="CHEBI:46858"/>
        <dbReference type="ChEBI" id="CHEBI:83624"/>
        <dbReference type="ChEBI" id="CHEBI:456216"/>
        <dbReference type="EC" id="2.7.7.89"/>
    </reaction>
</comment>
<evidence type="ECO:0000313" key="11">
    <source>
        <dbReference type="Proteomes" id="UP000199077"/>
    </source>
</evidence>
<reference evidence="11" key="1">
    <citation type="submission" date="2016-10" db="EMBL/GenBank/DDBJ databases">
        <authorList>
            <person name="Varghese N."/>
            <person name="Submissions S."/>
        </authorList>
    </citation>
    <scope>NUCLEOTIDE SEQUENCE [LARGE SCALE GENOMIC DNA]</scope>
    <source>
        <strain evidence="11">DSM 22329</strain>
    </source>
</reference>
<comment type="catalytic activity">
    <reaction evidence="7">
        <text>[glutamine synthetase]-L-tyrosine + ATP = [glutamine synthetase]-O(4)-(5'-adenylyl)-L-tyrosine + diphosphate</text>
        <dbReference type="Rhea" id="RHEA:18589"/>
        <dbReference type="Rhea" id="RHEA-COMP:10660"/>
        <dbReference type="Rhea" id="RHEA-COMP:10661"/>
        <dbReference type="ChEBI" id="CHEBI:30616"/>
        <dbReference type="ChEBI" id="CHEBI:33019"/>
        <dbReference type="ChEBI" id="CHEBI:46858"/>
        <dbReference type="ChEBI" id="CHEBI:83624"/>
        <dbReference type="EC" id="2.7.7.42"/>
    </reaction>
</comment>
<dbReference type="STRING" id="443156.SAMN04489867_1370"/>
<dbReference type="Pfam" id="PF08335">
    <property type="entry name" value="GlnD_UR_UTase"/>
    <property type="match status" value="2"/>
</dbReference>
<evidence type="ECO:0000256" key="4">
    <source>
        <dbReference type="ARBA" id="ARBA00022840"/>
    </source>
</evidence>
<dbReference type="SUPFAM" id="SSF81301">
    <property type="entry name" value="Nucleotidyltransferase"/>
    <property type="match status" value="2"/>
</dbReference>
<dbReference type="InterPro" id="IPR043519">
    <property type="entry name" value="NT_sf"/>
</dbReference>
<keyword evidence="5 7" id="KW-0460">Magnesium</keyword>
<keyword evidence="2 7" id="KW-0548">Nucleotidyltransferase</keyword>
<organism evidence="10 11">
    <name type="scientific">Pedococcus dokdonensis</name>
    <dbReference type="NCBI Taxonomy" id="443156"/>
    <lineage>
        <taxon>Bacteria</taxon>
        <taxon>Bacillati</taxon>
        <taxon>Actinomycetota</taxon>
        <taxon>Actinomycetes</taxon>
        <taxon>Micrococcales</taxon>
        <taxon>Intrasporangiaceae</taxon>
        <taxon>Pedococcus</taxon>
    </lineage>
</organism>
<keyword evidence="4 7" id="KW-0067">ATP-binding</keyword>
<dbReference type="EC" id="2.7.7.42" evidence="7"/>
<dbReference type="CDD" id="cd05401">
    <property type="entry name" value="NT_GlnE_GlnD_like"/>
    <property type="match status" value="2"/>
</dbReference>
<keyword evidence="11" id="KW-1185">Reference proteome</keyword>
<keyword evidence="3 7" id="KW-0547">Nucleotide-binding</keyword>
<evidence type="ECO:0000259" key="9">
    <source>
        <dbReference type="Pfam" id="PF08335"/>
    </source>
</evidence>
<comment type="cofactor">
    <cofactor evidence="7">
        <name>Mg(2+)</name>
        <dbReference type="ChEBI" id="CHEBI:18420"/>
    </cofactor>
</comment>
<proteinExistence type="inferred from homology"/>
<name>A0A1H0PUN8_9MICO</name>
<dbReference type="GO" id="GO:0005524">
    <property type="term" value="F:ATP binding"/>
    <property type="evidence" value="ECO:0007669"/>
    <property type="project" value="UniProtKB-UniRule"/>
</dbReference>
<dbReference type="Pfam" id="PF03710">
    <property type="entry name" value="GlnE"/>
    <property type="match status" value="2"/>
</dbReference>
<evidence type="ECO:0000256" key="5">
    <source>
        <dbReference type="ARBA" id="ARBA00022842"/>
    </source>
</evidence>
<dbReference type="NCBIfam" id="NF010707">
    <property type="entry name" value="PRK14109.1"/>
    <property type="match status" value="1"/>
</dbReference>
<evidence type="ECO:0000256" key="2">
    <source>
        <dbReference type="ARBA" id="ARBA00022695"/>
    </source>
</evidence>
<keyword evidence="1 7" id="KW-0808">Transferase</keyword>
<keyword evidence="6 7" id="KW-0511">Multifunctional enzyme</keyword>
<dbReference type="RefSeq" id="WP_091783229.1">
    <property type="nucleotide sequence ID" value="NZ_LT629711.1"/>
</dbReference>
<dbReference type="InterPro" id="IPR005190">
    <property type="entry name" value="GlnE_rpt_dom"/>
</dbReference>
<dbReference type="Gene3D" id="1.20.120.330">
    <property type="entry name" value="Nucleotidyltransferases domain 2"/>
    <property type="match status" value="2"/>
</dbReference>
<dbReference type="GO" id="GO:0000287">
    <property type="term" value="F:magnesium ion binding"/>
    <property type="evidence" value="ECO:0007669"/>
    <property type="project" value="UniProtKB-UniRule"/>
</dbReference>
<evidence type="ECO:0000313" key="10">
    <source>
        <dbReference type="EMBL" id="SDP08276.1"/>
    </source>
</evidence>
<feature type="domain" description="PII-uridylyltransferase/Glutamine-synthetase adenylyltransferase" evidence="9">
    <location>
        <begin position="865"/>
        <end position="1003"/>
    </location>
</feature>
<dbReference type="PANTHER" id="PTHR30621:SF0">
    <property type="entry name" value="BIFUNCTIONAL GLUTAMINE SYNTHETASE ADENYLYLTRANSFERASE_ADENYLYL-REMOVING ENZYME"/>
    <property type="match status" value="1"/>
</dbReference>
<feature type="domain" description="Glutamate-ammonia ligase adenylyltransferase repeated" evidence="8">
    <location>
        <begin position="605"/>
        <end position="839"/>
    </location>
</feature>
<feature type="domain" description="Glutamate-ammonia ligase adenylyltransferase repeated" evidence="8">
    <location>
        <begin position="106"/>
        <end position="336"/>
    </location>
</feature>
<gene>
    <name evidence="7" type="primary">glnE</name>
    <name evidence="10" type="ORF">SAMN04489867_1370</name>
</gene>
<keyword evidence="10" id="KW-0436">Ligase</keyword>
<feature type="region of interest" description="Adenylyl transferase" evidence="7">
    <location>
        <begin position="512"/>
        <end position="1009"/>
    </location>
</feature>
<dbReference type="SUPFAM" id="SSF81593">
    <property type="entry name" value="Nucleotidyltransferase substrate binding subunit/domain"/>
    <property type="match status" value="2"/>
</dbReference>
<sequence length="1009" mass="108770">MTSGRLVSQTATLARLGFADPPRAVQLLADPALAGLVDPLDDVFSDGLPDALGAVGDPDLALLSLVRLMESLRASAPRRRDDESGVAAQVTGLVAALRHRGPARDRLLAVLGASTALADHLVAHPEHWTSVAQARPRTPAERVEELVAAVGTPGEHTAYDALRIGYRRQLLGIAALDLTSGAPEQALPEAAAALADLAEAALEAALAIARVEVGEQAELCDFAVIGMGKTGGRELNYVSDVDVIFVAEPREGVDEASAIAAATGLATHLMRACSTSTGQGTLWPVDAALRPEGKNGPLVRTIASHRTYYERWAKTWEFQALLKARPVAGDRELGAAYIAAVNPLVWQAASRDNFVEDVQAMRRRVEQHVPAGEAARQLKLGPGGLRDVEFSVQLLQLVHGRSDDSLRSGTTLEALDALARGGYVGREDAAMLDASYRLLRTLEHRIQLFRLRRTHLMPTADSELRRLGRALGHRSDAAKAVVAQWQQHAREVRRIHERLFYRPLLAAVARLSSSDARLAPEAAKERLAALGFRDPGGAMRHLEVLTAGVSRRAAIQRTLLPVMLGWFADEADPDGGLLAFRKVSEELGSTHWYLRLLRDEGSAAERLAHTLARSRYAADLLVGAPESVAILGDAAGLTPLSREDLERRMGAAARRQDDPDKAVRAARSIRRQELFRVAVADLSGDLDLDGVGAALTDLTGALVETALQVAIQTVEATRGPLVTRVLVVGMGRLGGREMAYGSDADVLFVHEPLDGADEATAQEQALETVQELRRLLSSAGPDPQLGLDADLRPEGKNGPLVRSLGSYRAYYERWSLTWESQALLRATPLAGDVELGRTFVELIDPLRWPESGLSDQQVREIRTLKARMEAERLPRGADPKSHFKLGRGGLSDVEWTVQLLQMCHAHDVPALRTTSTLPALAAAEDAELISPGHAAALREAWSFASRLRNASVLYRGRPVDSVPSDLRVADGVSRILGGEPGSGADLAEAYRRAARHARTVTEFNFYGSA</sequence>
<dbReference type="EMBL" id="LT629711">
    <property type="protein sequence ID" value="SDP08276.1"/>
    <property type="molecule type" value="Genomic_DNA"/>
</dbReference>